<sequence length="57" mass="6406">MRLSSPAAMRLFAAHERCHNGFASWQLIVADIMLHPLPLFYVYPARTGHSTGQHTLS</sequence>
<dbReference type="Proteomes" id="UP000001726">
    <property type="component" value="Chromosome"/>
</dbReference>
<organism evidence="1 2">
    <name type="scientific">Erwinia tasmaniensis (strain DSM 17950 / CFBP 7177 / CIP 109463 / NCPPB 4357 / Et1/99)</name>
    <dbReference type="NCBI Taxonomy" id="465817"/>
    <lineage>
        <taxon>Bacteria</taxon>
        <taxon>Pseudomonadati</taxon>
        <taxon>Pseudomonadota</taxon>
        <taxon>Gammaproteobacteria</taxon>
        <taxon>Enterobacterales</taxon>
        <taxon>Erwiniaceae</taxon>
        <taxon>Erwinia</taxon>
    </lineage>
</organism>
<gene>
    <name evidence="1" type="ordered locus">ETA_34050</name>
</gene>
<dbReference type="AlphaFoldDB" id="B2VCJ6"/>
<evidence type="ECO:0000313" key="1">
    <source>
        <dbReference type="EMBL" id="CAO98451.1"/>
    </source>
</evidence>
<proteinExistence type="predicted"/>
<reference evidence="1 2" key="1">
    <citation type="journal article" date="2008" name="Environ. Microbiol.">
        <title>The genome of Erwinia tasmaniensis strain Et1/99, a non-pathogenic bacterium in the genus Erwinia.</title>
        <authorList>
            <person name="Kube M."/>
            <person name="Migdoll A.M."/>
            <person name="Mueller I."/>
            <person name="Kuhl H."/>
            <person name="Beck A."/>
            <person name="Reinhardt R."/>
            <person name="Geider K."/>
        </authorList>
    </citation>
    <scope>NUCLEOTIDE SEQUENCE [LARGE SCALE GENOMIC DNA]</scope>
    <source>
        <strain evidence="2">DSM 17950 / CFBP 7177 / CIP 109463 / NCPPB 4357 / Et1/99</strain>
    </source>
</reference>
<dbReference type="STRING" id="465817.ETA_34050"/>
<dbReference type="KEGG" id="eta:ETA_34050"/>
<accession>B2VCJ6</accession>
<protein>
    <submittedName>
        <fullName evidence="1">Uncharacterized protein</fullName>
    </submittedName>
</protein>
<dbReference type="HOGENOM" id="CLU_2989748_0_0_6"/>
<keyword evidence="2" id="KW-1185">Reference proteome</keyword>
<name>B2VCJ6_ERWT9</name>
<dbReference type="EMBL" id="CU468135">
    <property type="protein sequence ID" value="CAO98451.1"/>
    <property type="molecule type" value="Genomic_DNA"/>
</dbReference>
<evidence type="ECO:0000313" key="2">
    <source>
        <dbReference type="Proteomes" id="UP000001726"/>
    </source>
</evidence>